<sequence length="341" mass="35585">MTATTMRAVVVPELGAKLEVREMPVPTPGPGQVLVRMETSGVCHTDIHAAHGDWAAKPSTPYIPGHEGIGIVEALGPGADAHRIGERVAIAWLGSACGTCSYCLSGWETLCTKQKNSGFSVDGTYAEYAVADDRYVVSVPDGVTPFEAAPLTCAGLTTFKAVKVSRLRPAETAVIFGIGGLGHLALQYAKIAGGRVIAVDIEDSKLELAARLGADEVVDGRAGDAAKAIRRLGGADVAIALATSPRAFEQAYGSLRRGGRLVCVALPADGTMSVPIFDTVISGKSIIGSIVGTRQDLAEVFALHAAGRTEVIAESRSLDQVNECFDEVVGGRVPARLVFEF</sequence>
<dbReference type="InterPro" id="IPR020843">
    <property type="entry name" value="ER"/>
</dbReference>
<dbReference type="SUPFAM" id="SSF50129">
    <property type="entry name" value="GroES-like"/>
    <property type="match status" value="1"/>
</dbReference>
<comment type="catalytic activity">
    <reaction evidence="10">
        <text>a primary alcohol + NAD(+) = an aldehyde + NADH + H(+)</text>
        <dbReference type="Rhea" id="RHEA:10736"/>
        <dbReference type="ChEBI" id="CHEBI:15378"/>
        <dbReference type="ChEBI" id="CHEBI:15734"/>
        <dbReference type="ChEBI" id="CHEBI:17478"/>
        <dbReference type="ChEBI" id="CHEBI:57540"/>
        <dbReference type="ChEBI" id="CHEBI:57945"/>
        <dbReference type="EC" id="1.1.1.1"/>
    </reaction>
</comment>
<dbReference type="Gene3D" id="3.40.50.720">
    <property type="entry name" value="NAD(P)-binding Rossmann-like Domain"/>
    <property type="match status" value="1"/>
</dbReference>
<proteinExistence type="inferred from homology"/>
<comment type="similarity">
    <text evidence="2 11">Belongs to the zinc-containing alcohol dehydrogenase family.</text>
</comment>
<keyword evidence="6 11" id="KW-0862">Zinc</keyword>
<evidence type="ECO:0000259" key="12">
    <source>
        <dbReference type="SMART" id="SM00829"/>
    </source>
</evidence>
<dbReference type="Pfam" id="PF00107">
    <property type="entry name" value="ADH_zinc_N"/>
    <property type="match status" value="1"/>
</dbReference>
<comment type="caution">
    <text evidence="13">The sequence shown here is derived from an EMBL/GenBank/DDBJ whole genome shotgun (WGS) entry which is preliminary data.</text>
</comment>
<dbReference type="Gene3D" id="3.90.180.10">
    <property type="entry name" value="Medium-chain alcohol dehydrogenases, catalytic domain"/>
    <property type="match status" value="1"/>
</dbReference>
<evidence type="ECO:0000256" key="2">
    <source>
        <dbReference type="ARBA" id="ARBA00008072"/>
    </source>
</evidence>
<protein>
    <recommendedName>
        <fullName evidence="4">Alcohol dehydrogenase</fullName>
        <ecNumber evidence="3">1.1.1.1</ecNumber>
    </recommendedName>
</protein>
<evidence type="ECO:0000256" key="10">
    <source>
        <dbReference type="ARBA" id="ARBA00049243"/>
    </source>
</evidence>
<evidence type="ECO:0000256" key="6">
    <source>
        <dbReference type="ARBA" id="ARBA00022833"/>
    </source>
</evidence>
<dbReference type="PANTHER" id="PTHR42940">
    <property type="entry name" value="ALCOHOL DEHYDROGENASE 1-RELATED"/>
    <property type="match status" value="1"/>
</dbReference>
<dbReference type="FunFam" id="3.90.180.10:FF:000002">
    <property type="entry name" value="Alcohol dehydrogenase AdhP"/>
    <property type="match status" value="1"/>
</dbReference>
<keyword evidence="8" id="KW-0520">NAD</keyword>
<evidence type="ECO:0000256" key="1">
    <source>
        <dbReference type="ARBA" id="ARBA00001947"/>
    </source>
</evidence>
<accession>A0A941EKM4</accession>
<evidence type="ECO:0000256" key="8">
    <source>
        <dbReference type="ARBA" id="ARBA00023027"/>
    </source>
</evidence>
<evidence type="ECO:0000256" key="9">
    <source>
        <dbReference type="ARBA" id="ARBA00049164"/>
    </source>
</evidence>
<dbReference type="FunFam" id="3.40.50.720:FF:000039">
    <property type="entry name" value="Alcohol dehydrogenase AdhP"/>
    <property type="match status" value="1"/>
</dbReference>
<dbReference type="GO" id="GO:0004022">
    <property type="term" value="F:alcohol dehydrogenase (NAD+) activity"/>
    <property type="evidence" value="ECO:0007669"/>
    <property type="project" value="UniProtKB-EC"/>
</dbReference>
<comment type="cofactor">
    <cofactor evidence="1 11">
        <name>Zn(2+)</name>
        <dbReference type="ChEBI" id="CHEBI:29105"/>
    </cofactor>
</comment>
<keyword evidence="14" id="KW-1185">Reference proteome</keyword>
<evidence type="ECO:0000256" key="11">
    <source>
        <dbReference type="RuleBase" id="RU361277"/>
    </source>
</evidence>
<name>A0A941EKM4_9ACTN</name>
<dbReference type="InterPro" id="IPR036291">
    <property type="entry name" value="NAD(P)-bd_dom_sf"/>
</dbReference>
<dbReference type="GO" id="GO:0008270">
    <property type="term" value="F:zinc ion binding"/>
    <property type="evidence" value="ECO:0007669"/>
    <property type="project" value="InterPro"/>
</dbReference>
<evidence type="ECO:0000256" key="5">
    <source>
        <dbReference type="ARBA" id="ARBA00022723"/>
    </source>
</evidence>
<evidence type="ECO:0000313" key="13">
    <source>
        <dbReference type="EMBL" id="MBR7829324.1"/>
    </source>
</evidence>
<dbReference type="InterPro" id="IPR011032">
    <property type="entry name" value="GroES-like_sf"/>
</dbReference>
<reference evidence="13" key="1">
    <citation type="submission" date="2021-04" db="EMBL/GenBank/DDBJ databases">
        <title>Genome based classification of Actinospica acidithermotolerans sp. nov., an actinobacterium isolated from an Indonesian hot spring.</title>
        <authorList>
            <person name="Kusuma A.B."/>
            <person name="Putra K.E."/>
            <person name="Nafisah S."/>
            <person name="Loh J."/>
            <person name="Nouioui I."/>
            <person name="Goodfellow M."/>
        </authorList>
    </citation>
    <scope>NUCLEOTIDE SEQUENCE</scope>
    <source>
        <strain evidence="13">MGRD01-02</strain>
    </source>
</reference>
<dbReference type="PANTHER" id="PTHR42940:SF8">
    <property type="entry name" value="VACUOLAR PROTEIN SORTING-ASSOCIATED PROTEIN 11"/>
    <property type="match status" value="1"/>
</dbReference>
<evidence type="ECO:0000256" key="3">
    <source>
        <dbReference type="ARBA" id="ARBA00013190"/>
    </source>
</evidence>
<comment type="catalytic activity">
    <reaction evidence="9">
        <text>a secondary alcohol + NAD(+) = a ketone + NADH + H(+)</text>
        <dbReference type="Rhea" id="RHEA:10740"/>
        <dbReference type="ChEBI" id="CHEBI:15378"/>
        <dbReference type="ChEBI" id="CHEBI:17087"/>
        <dbReference type="ChEBI" id="CHEBI:35681"/>
        <dbReference type="ChEBI" id="CHEBI:57540"/>
        <dbReference type="ChEBI" id="CHEBI:57945"/>
        <dbReference type="EC" id="1.1.1.1"/>
    </reaction>
</comment>
<dbReference type="Proteomes" id="UP000676325">
    <property type="component" value="Unassembled WGS sequence"/>
</dbReference>
<evidence type="ECO:0000256" key="4">
    <source>
        <dbReference type="ARBA" id="ARBA00016352"/>
    </source>
</evidence>
<keyword evidence="7" id="KW-0560">Oxidoreductase</keyword>
<dbReference type="SMART" id="SM00829">
    <property type="entry name" value="PKS_ER"/>
    <property type="match status" value="1"/>
</dbReference>
<evidence type="ECO:0000313" key="14">
    <source>
        <dbReference type="Proteomes" id="UP000676325"/>
    </source>
</evidence>
<dbReference type="InterPro" id="IPR013154">
    <property type="entry name" value="ADH-like_N"/>
</dbReference>
<dbReference type="CDD" id="cd08297">
    <property type="entry name" value="CAD3"/>
    <property type="match status" value="1"/>
</dbReference>
<dbReference type="InterPro" id="IPR013149">
    <property type="entry name" value="ADH-like_C"/>
</dbReference>
<dbReference type="SUPFAM" id="SSF51735">
    <property type="entry name" value="NAD(P)-binding Rossmann-fold domains"/>
    <property type="match status" value="1"/>
</dbReference>
<dbReference type="Pfam" id="PF08240">
    <property type="entry name" value="ADH_N"/>
    <property type="match status" value="1"/>
</dbReference>
<feature type="domain" description="Enoyl reductase (ER)" evidence="12">
    <location>
        <begin position="15"/>
        <end position="339"/>
    </location>
</feature>
<evidence type="ECO:0000256" key="7">
    <source>
        <dbReference type="ARBA" id="ARBA00023002"/>
    </source>
</evidence>
<organism evidence="13 14">
    <name type="scientific">Actinospica acidithermotolerans</name>
    <dbReference type="NCBI Taxonomy" id="2828514"/>
    <lineage>
        <taxon>Bacteria</taxon>
        <taxon>Bacillati</taxon>
        <taxon>Actinomycetota</taxon>
        <taxon>Actinomycetes</taxon>
        <taxon>Catenulisporales</taxon>
        <taxon>Actinospicaceae</taxon>
        <taxon>Actinospica</taxon>
    </lineage>
</organism>
<dbReference type="PROSITE" id="PS00059">
    <property type="entry name" value="ADH_ZINC"/>
    <property type="match status" value="1"/>
</dbReference>
<dbReference type="EMBL" id="JAGSOH010000082">
    <property type="protein sequence ID" value="MBR7829324.1"/>
    <property type="molecule type" value="Genomic_DNA"/>
</dbReference>
<dbReference type="InterPro" id="IPR002328">
    <property type="entry name" value="ADH_Zn_CS"/>
</dbReference>
<gene>
    <name evidence="13" type="ORF">KDK95_23655</name>
</gene>
<dbReference type="AlphaFoldDB" id="A0A941EKM4"/>
<dbReference type="EC" id="1.1.1.1" evidence="3"/>
<keyword evidence="5 11" id="KW-0479">Metal-binding</keyword>